<feature type="region of interest" description="Disordered" evidence="1">
    <location>
        <begin position="51"/>
        <end position="72"/>
    </location>
</feature>
<dbReference type="EMBL" id="JACHXR010000022">
    <property type="protein sequence ID" value="MBB3233101.1"/>
    <property type="molecule type" value="Genomic_DNA"/>
</dbReference>
<name>A0A7W5HN11_9GAMM</name>
<evidence type="ECO:0000259" key="2">
    <source>
        <dbReference type="Pfam" id="PF13011"/>
    </source>
</evidence>
<dbReference type="Pfam" id="PF13011">
    <property type="entry name" value="LZ_Tnp_IS481"/>
    <property type="match status" value="1"/>
</dbReference>
<keyword evidence="4" id="KW-1185">Reference proteome</keyword>
<sequence length="97" mass="11194">MSTHKNARLTPYGRAHLVRRVVDEGLRPEEVTQAQGVSVSRVYKWVRRYREERTNPGRGSPAQSRSTPAPSGWMSRSIFRGAFHKHRCLISPDGWYE</sequence>
<dbReference type="AlphaFoldDB" id="A0A7W5HN11"/>
<dbReference type="InterPro" id="IPR009057">
    <property type="entry name" value="Homeodomain-like_sf"/>
</dbReference>
<dbReference type="SUPFAM" id="SSF46689">
    <property type="entry name" value="Homeodomain-like"/>
    <property type="match status" value="1"/>
</dbReference>
<comment type="caution">
    <text evidence="3">The sequence shown here is derived from an EMBL/GenBank/DDBJ whole genome shotgun (WGS) entry which is preliminary data.</text>
</comment>
<evidence type="ECO:0000313" key="3">
    <source>
        <dbReference type="EMBL" id="MBB3233101.1"/>
    </source>
</evidence>
<proteinExistence type="predicted"/>
<dbReference type="RefSeq" id="WP_183385505.1">
    <property type="nucleotide sequence ID" value="NZ_JACHXR010000022.1"/>
</dbReference>
<evidence type="ECO:0000313" key="4">
    <source>
        <dbReference type="Proteomes" id="UP000518892"/>
    </source>
</evidence>
<organism evidence="3 4">
    <name type="scientific">Halomonas stenophila</name>
    <dbReference type="NCBI Taxonomy" id="795312"/>
    <lineage>
        <taxon>Bacteria</taxon>
        <taxon>Pseudomonadati</taxon>
        <taxon>Pseudomonadota</taxon>
        <taxon>Gammaproteobacteria</taxon>
        <taxon>Oceanospirillales</taxon>
        <taxon>Halomonadaceae</taxon>
        <taxon>Halomonas</taxon>
    </lineage>
</organism>
<reference evidence="3 4" key="1">
    <citation type="submission" date="2020-08" db="EMBL/GenBank/DDBJ databases">
        <title>Genomic Encyclopedia of Type Strains, Phase III (KMG-III): the genomes of soil and plant-associated and newly described type strains.</title>
        <authorList>
            <person name="Whitman W."/>
        </authorList>
    </citation>
    <scope>NUCLEOTIDE SEQUENCE [LARGE SCALE GENOMIC DNA]</scope>
    <source>
        <strain evidence="3 4">CECT 7744</strain>
    </source>
</reference>
<feature type="domain" description="DNA-binding" evidence="2">
    <location>
        <begin position="1"/>
        <end position="53"/>
    </location>
</feature>
<evidence type="ECO:0000256" key="1">
    <source>
        <dbReference type="SAM" id="MobiDB-lite"/>
    </source>
</evidence>
<protein>
    <submittedName>
        <fullName evidence="3">Transposase-like protein</fullName>
    </submittedName>
</protein>
<gene>
    <name evidence="3" type="ORF">FHR97_003984</name>
</gene>
<dbReference type="Proteomes" id="UP000518892">
    <property type="component" value="Unassembled WGS sequence"/>
</dbReference>
<dbReference type="InterPro" id="IPR024967">
    <property type="entry name" value="DNA-bd_IS481-type"/>
</dbReference>
<accession>A0A7W5HN11</accession>